<sequence>MSLPNQNKELMERHDLTLAFTKVHVFDLYPRKASCLRFMFRLLRRLPSCDLELMVALTPTIPRSSLDTLFAAEILGLTISMVAITKRKRLRYLRHIFR</sequence>
<proteinExistence type="predicted"/>
<protein>
    <submittedName>
        <fullName evidence="1">Uncharacterized protein</fullName>
    </submittedName>
</protein>
<dbReference type="AlphaFoldDB" id="A0A427AP71"/>
<comment type="caution">
    <text evidence="1">The sequence shown here is derived from an EMBL/GenBank/DDBJ whole genome shotgun (WGS) entry which is preliminary data.</text>
</comment>
<dbReference type="EMBL" id="AMZH03001777">
    <property type="protein sequence ID" value="RRT78026.1"/>
    <property type="molecule type" value="Genomic_DNA"/>
</dbReference>
<name>A0A427AP71_ENSVE</name>
<accession>A0A427AP71</accession>
<evidence type="ECO:0000313" key="2">
    <source>
        <dbReference type="Proteomes" id="UP000287651"/>
    </source>
</evidence>
<gene>
    <name evidence="1" type="ORF">B296_00026085</name>
</gene>
<organism evidence="1 2">
    <name type="scientific">Ensete ventricosum</name>
    <name type="common">Abyssinian banana</name>
    <name type="synonym">Musa ensete</name>
    <dbReference type="NCBI Taxonomy" id="4639"/>
    <lineage>
        <taxon>Eukaryota</taxon>
        <taxon>Viridiplantae</taxon>
        <taxon>Streptophyta</taxon>
        <taxon>Embryophyta</taxon>
        <taxon>Tracheophyta</taxon>
        <taxon>Spermatophyta</taxon>
        <taxon>Magnoliopsida</taxon>
        <taxon>Liliopsida</taxon>
        <taxon>Zingiberales</taxon>
        <taxon>Musaceae</taxon>
        <taxon>Ensete</taxon>
    </lineage>
</organism>
<reference evidence="1 2" key="1">
    <citation type="journal article" date="2014" name="Agronomy (Basel)">
        <title>A Draft Genome Sequence for Ensete ventricosum, the Drought-Tolerant Tree Against Hunger.</title>
        <authorList>
            <person name="Harrison J."/>
            <person name="Moore K.A."/>
            <person name="Paszkiewicz K."/>
            <person name="Jones T."/>
            <person name="Grant M."/>
            <person name="Ambacheew D."/>
            <person name="Muzemil S."/>
            <person name="Studholme D.J."/>
        </authorList>
    </citation>
    <scope>NUCLEOTIDE SEQUENCE [LARGE SCALE GENOMIC DNA]</scope>
</reference>
<dbReference type="Proteomes" id="UP000287651">
    <property type="component" value="Unassembled WGS sequence"/>
</dbReference>
<evidence type="ECO:0000313" key="1">
    <source>
        <dbReference type="EMBL" id="RRT78026.1"/>
    </source>
</evidence>